<dbReference type="Pfam" id="PF02042">
    <property type="entry name" value="RWP-RK"/>
    <property type="match status" value="1"/>
</dbReference>
<dbReference type="PANTHER" id="PTHR32002:SF35">
    <property type="entry name" value="PROTEIN NLP6"/>
    <property type="match status" value="1"/>
</dbReference>
<evidence type="ECO:0000256" key="3">
    <source>
        <dbReference type="ARBA" id="ARBA00023163"/>
    </source>
</evidence>
<dbReference type="Pfam" id="PF22922">
    <property type="entry name" value="GAF_NLP"/>
    <property type="match status" value="1"/>
</dbReference>
<evidence type="ECO:0000313" key="8">
    <source>
        <dbReference type="Proteomes" id="UP000245207"/>
    </source>
</evidence>
<keyword evidence="2" id="KW-0238">DNA-binding</keyword>
<evidence type="ECO:0000256" key="4">
    <source>
        <dbReference type="ARBA" id="ARBA00023242"/>
    </source>
</evidence>
<evidence type="ECO:0000259" key="6">
    <source>
        <dbReference type="PROSITE" id="PS51745"/>
    </source>
</evidence>
<proteinExistence type="predicted"/>
<evidence type="ECO:0000259" key="5">
    <source>
        <dbReference type="PROSITE" id="PS51519"/>
    </source>
</evidence>
<dbReference type="SUPFAM" id="SSF54277">
    <property type="entry name" value="CAD &amp; PB1 domains"/>
    <property type="match status" value="1"/>
</dbReference>
<dbReference type="PANTHER" id="PTHR32002">
    <property type="entry name" value="PROTEIN NLP8"/>
    <property type="match status" value="1"/>
</dbReference>
<dbReference type="InterPro" id="IPR003035">
    <property type="entry name" value="RWP-RK_dom"/>
</dbReference>
<dbReference type="InterPro" id="IPR045012">
    <property type="entry name" value="NLP"/>
</dbReference>
<dbReference type="AlphaFoldDB" id="A0A2U1PWL8"/>
<evidence type="ECO:0000313" key="7">
    <source>
        <dbReference type="EMBL" id="PWA90150.1"/>
    </source>
</evidence>
<reference evidence="7 8" key="1">
    <citation type="journal article" date="2018" name="Mol. Plant">
        <title>The genome of Artemisia annua provides insight into the evolution of Asteraceae family and artemisinin biosynthesis.</title>
        <authorList>
            <person name="Shen Q."/>
            <person name="Zhang L."/>
            <person name="Liao Z."/>
            <person name="Wang S."/>
            <person name="Yan T."/>
            <person name="Shi P."/>
            <person name="Liu M."/>
            <person name="Fu X."/>
            <person name="Pan Q."/>
            <person name="Wang Y."/>
            <person name="Lv Z."/>
            <person name="Lu X."/>
            <person name="Zhang F."/>
            <person name="Jiang W."/>
            <person name="Ma Y."/>
            <person name="Chen M."/>
            <person name="Hao X."/>
            <person name="Li L."/>
            <person name="Tang Y."/>
            <person name="Lv G."/>
            <person name="Zhou Y."/>
            <person name="Sun X."/>
            <person name="Brodelius P.E."/>
            <person name="Rose J.K.C."/>
            <person name="Tang K."/>
        </authorList>
    </citation>
    <scope>NUCLEOTIDE SEQUENCE [LARGE SCALE GENOMIC DNA]</scope>
    <source>
        <strain evidence="8">cv. Huhao1</strain>
        <tissue evidence="7">Leaf</tissue>
    </source>
</reference>
<organism evidence="7 8">
    <name type="scientific">Artemisia annua</name>
    <name type="common">Sweet wormwood</name>
    <dbReference type="NCBI Taxonomy" id="35608"/>
    <lineage>
        <taxon>Eukaryota</taxon>
        <taxon>Viridiplantae</taxon>
        <taxon>Streptophyta</taxon>
        <taxon>Embryophyta</taxon>
        <taxon>Tracheophyta</taxon>
        <taxon>Spermatophyta</taxon>
        <taxon>Magnoliopsida</taxon>
        <taxon>eudicotyledons</taxon>
        <taxon>Gunneridae</taxon>
        <taxon>Pentapetalae</taxon>
        <taxon>asterids</taxon>
        <taxon>campanulids</taxon>
        <taxon>Asterales</taxon>
        <taxon>Asteraceae</taxon>
        <taxon>Asteroideae</taxon>
        <taxon>Anthemideae</taxon>
        <taxon>Artemisiinae</taxon>
        <taxon>Artemisia</taxon>
    </lineage>
</organism>
<dbReference type="PROSITE" id="PS51745">
    <property type="entry name" value="PB1"/>
    <property type="match status" value="1"/>
</dbReference>
<feature type="domain" description="RWP-RK" evidence="5">
    <location>
        <begin position="497"/>
        <end position="584"/>
    </location>
</feature>
<sequence length="763" mass="86627">MESRGPQHDVSSHDQLLLQRTKNKSIISSSSLASLDDPTSLHRDEKYLTRPTIYSRNLADDQLTEEPHVCLKNKAENIAGCHNEVNSKIQQAFELITFRIDCCLIQFWSACSFGKNELLKTADQPFALGICDRGLCNYRKESEHKCFHVDDKYEEVHDLIPVVRAYKHQMPEWTSDVANCYSKNQPLQVCAIRLNLRGYLVLPVFDFSTNSCVGVLEFITSSIYFDCAYEVQQIHRALKAANLTSPQAFDTPTSYVDCNNTQHKLDEIFKLLKDVCNTHKLPLAQTWAVSPKTSFVATGRNIELACNSFNSSCIGKVCMSTTGLPFYVHDLSLWSFREVCKEHHLLKSHGVVGRALSSQGSCFCADVTKLDEDEYSLVHNARMSGLTSCFAIYLHSIEHADSYVLEFFLPLNMKEVVDLHNLVQKVKMHLKFSSFELGDLLSTEVFGMQKEVRQLSSEMQLDSKELLTVGETNANIDSMNAQYQSDFSNDDQKNWYKYDVVTKQKRKHKMDFVTREAIEQNFGKPIGEASKALGVSRSTLKRVCRKLNIPSWPLPHRHKKCVRLSIYVVVLLLVRVKRWSCSSKRHGFSAKWWICGKHNALYSQSKLSIEAYGSSMISKPSAVPPKGEKILEPLYLSQTPKESDDFIQTANPNAPQASFDMFPVSPKKNVARVSANKRMLTVKATFENDMIKFHFPLSSGLLELKKQVAQRFKLNDSRLHLKYRDEDDDLILIACETDLSNLIMSFSATTDGNNNTIKLIVHG</sequence>
<dbReference type="SMART" id="SM00666">
    <property type="entry name" value="PB1"/>
    <property type="match status" value="1"/>
</dbReference>
<keyword evidence="1" id="KW-0805">Transcription regulation</keyword>
<feature type="domain" description="PB1" evidence="6">
    <location>
        <begin position="679"/>
        <end position="763"/>
    </location>
</feature>
<dbReference type="STRING" id="35608.A0A2U1PWL8"/>
<dbReference type="GO" id="GO:0003677">
    <property type="term" value="F:DNA binding"/>
    <property type="evidence" value="ECO:0007669"/>
    <property type="project" value="UniProtKB-KW"/>
</dbReference>
<keyword evidence="3" id="KW-0804">Transcription</keyword>
<dbReference type="PROSITE" id="PS51519">
    <property type="entry name" value="RWP_RK"/>
    <property type="match status" value="1"/>
</dbReference>
<dbReference type="OrthoDB" id="1725834at2759"/>
<dbReference type="Gene3D" id="3.10.20.90">
    <property type="entry name" value="Phosphatidylinositol 3-kinase Catalytic Subunit, Chain A, domain 1"/>
    <property type="match status" value="1"/>
</dbReference>
<dbReference type="Pfam" id="PF00564">
    <property type="entry name" value="PB1"/>
    <property type="match status" value="1"/>
</dbReference>
<comment type="caution">
    <text evidence="7">The sequence shown here is derived from an EMBL/GenBank/DDBJ whole genome shotgun (WGS) entry which is preliminary data.</text>
</comment>
<keyword evidence="8" id="KW-1185">Reference proteome</keyword>
<dbReference type="EMBL" id="PKPP01000652">
    <property type="protein sequence ID" value="PWA90150.1"/>
    <property type="molecule type" value="Genomic_DNA"/>
</dbReference>
<dbReference type="GO" id="GO:0003700">
    <property type="term" value="F:DNA-binding transcription factor activity"/>
    <property type="evidence" value="ECO:0007669"/>
    <property type="project" value="InterPro"/>
</dbReference>
<gene>
    <name evidence="7" type="ORF">CTI12_AA103360</name>
</gene>
<dbReference type="InterPro" id="IPR055081">
    <property type="entry name" value="NLP1-9_GAF"/>
</dbReference>
<dbReference type="Proteomes" id="UP000245207">
    <property type="component" value="Unassembled WGS sequence"/>
</dbReference>
<name>A0A2U1PWL8_ARTAN</name>
<accession>A0A2U1PWL8</accession>
<evidence type="ECO:0000256" key="2">
    <source>
        <dbReference type="ARBA" id="ARBA00023125"/>
    </source>
</evidence>
<dbReference type="InterPro" id="IPR000270">
    <property type="entry name" value="PB1_dom"/>
</dbReference>
<protein>
    <submittedName>
        <fullName evidence="7">NIN-like protein</fullName>
    </submittedName>
</protein>
<dbReference type="InterPro" id="IPR053793">
    <property type="entry name" value="PB1-like"/>
</dbReference>
<keyword evidence="4" id="KW-0539">Nucleus</keyword>
<evidence type="ECO:0000256" key="1">
    <source>
        <dbReference type="ARBA" id="ARBA00023015"/>
    </source>
</evidence>